<proteinExistence type="predicted"/>
<evidence type="ECO:0000313" key="2">
    <source>
        <dbReference type="EMBL" id="MEB2581618.1"/>
    </source>
</evidence>
<evidence type="ECO:0000256" key="1">
    <source>
        <dbReference type="SAM" id="MobiDB-lite"/>
    </source>
</evidence>
<sequence>MKKALHEVNRLSSNTTTVEHDSHTGDQAAFLRNGDAARFPQEHEPDGHRMLPPEGMPRLPVMYAIAAHRVAA</sequence>
<protein>
    <submittedName>
        <fullName evidence="2">Uncharacterized protein</fullName>
    </submittedName>
</protein>
<gene>
    <name evidence="2" type="ORF">SB593_21990</name>
</gene>
<dbReference type="Proteomes" id="UP001304467">
    <property type="component" value="Unassembled WGS sequence"/>
</dbReference>
<accession>A0ABU5WRL6</accession>
<keyword evidence="3" id="KW-1185">Reference proteome</keyword>
<organism evidence="2 3">
    <name type="scientific">Burkholderia anthinoferrum</name>
    <dbReference type="NCBI Taxonomy" id="3090833"/>
    <lineage>
        <taxon>Bacteria</taxon>
        <taxon>Pseudomonadati</taxon>
        <taxon>Pseudomonadota</taxon>
        <taxon>Betaproteobacteria</taxon>
        <taxon>Burkholderiales</taxon>
        <taxon>Burkholderiaceae</taxon>
        <taxon>Burkholderia</taxon>
    </lineage>
</organism>
<reference evidence="2 3" key="1">
    <citation type="journal article" date="2023" name="Front. Microbiol.">
        <title>Genomic analyses of Burkholderia respiratory isolates indicates two evolutionarily distinct B. anthina clades.</title>
        <authorList>
            <person name="Pham A."/>
            <person name="Volmer J.G."/>
            <person name="Chambers D.C."/>
            <person name="Smith D.J."/>
            <person name="Reid D.W."/>
            <person name="Burr L."/>
            <person name="Wells T.J."/>
        </authorList>
    </citation>
    <scope>NUCLEOTIDE SEQUENCE [LARGE SCALE GENOMIC DNA]</scope>
    <source>
        <strain evidence="2 3">BCCIQ07A</strain>
    </source>
</reference>
<feature type="region of interest" description="Disordered" evidence="1">
    <location>
        <begin position="1"/>
        <end position="25"/>
    </location>
</feature>
<dbReference type="EMBL" id="JAWRLE010000038">
    <property type="protein sequence ID" value="MEB2581618.1"/>
    <property type="molecule type" value="Genomic_DNA"/>
</dbReference>
<name>A0ABU5WRL6_9BURK</name>
<dbReference type="RefSeq" id="WP_059582021.1">
    <property type="nucleotide sequence ID" value="NZ_JAWRKY010000016.1"/>
</dbReference>
<comment type="caution">
    <text evidence="2">The sequence shown here is derived from an EMBL/GenBank/DDBJ whole genome shotgun (WGS) entry which is preliminary data.</text>
</comment>
<evidence type="ECO:0000313" key="3">
    <source>
        <dbReference type="Proteomes" id="UP001304467"/>
    </source>
</evidence>